<evidence type="ECO:0000313" key="2">
    <source>
        <dbReference type="Proteomes" id="UP001361239"/>
    </source>
</evidence>
<gene>
    <name evidence="1" type="ORF">WG901_09725</name>
</gene>
<sequence length="114" mass="13283">MPEGRDAALADHRDLALFVATLFERLGGRLEIDRHGRRHVRRLEHSHLRRGPIPQLADAAPSERFASVEEWEGAVKLAEYWLARLGDADREYVFTLLGRTELDLPHRFDFRERL</sequence>
<dbReference type="RefSeq" id="WP_339586871.1">
    <property type="nucleotide sequence ID" value="NZ_JBBHJZ010000002.1"/>
</dbReference>
<proteinExistence type="predicted"/>
<comment type="caution">
    <text evidence="1">The sequence shown here is derived from an EMBL/GenBank/DDBJ whole genome shotgun (WGS) entry which is preliminary data.</text>
</comment>
<name>A0ABU8RVY0_9SPHN</name>
<dbReference type="EMBL" id="JBBHJZ010000002">
    <property type="protein sequence ID" value="MEJ5976912.1"/>
    <property type="molecule type" value="Genomic_DNA"/>
</dbReference>
<keyword evidence="2" id="KW-1185">Reference proteome</keyword>
<reference evidence="1 2" key="1">
    <citation type="submission" date="2024-03" db="EMBL/GenBank/DDBJ databases">
        <authorList>
            <person name="Jo J.-H."/>
        </authorList>
    </citation>
    <scope>NUCLEOTIDE SEQUENCE [LARGE SCALE GENOMIC DNA]</scope>
    <source>
        <strain evidence="1 2">PS1R-30</strain>
    </source>
</reference>
<evidence type="ECO:0000313" key="1">
    <source>
        <dbReference type="EMBL" id="MEJ5976912.1"/>
    </source>
</evidence>
<accession>A0ABU8RVY0</accession>
<dbReference type="Proteomes" id="UP001361239">
    <property type="component" value="Unassembled WGS sequence"/>
</dbReference>
<protein>
    <submittedName>
        <fullName evidence="1">Uncharacterized protein</fullName>
    </submittedName>
</protein>
<organism evidence="1 2">
    <name type="scientific">Novosphingobium anseongense</name>
    <dbReference type="NCBI Taxonomy" id="3133436"/>
    <lineage>
        <taxon>Bacteria</taxon>
        <taxon>Pseudomonadati</taxon>
        <taxon>Pseudomonadota</taxon>
        <taxon>Alphaproteobacteria</taxon>
        <taxon>Sphingomonadales</taxon>
        <taxon>Sphingomonadaceae</taxon>
        <taxon>Novosphingobium</taxon>
    </lineage>
</organism>